<dbReference type="GO" id="GO:0016036">
    <property type="term" value="P:cellular response to phosphate starvation"/>
    <property type="evidence" value="ECO:0007669"/>
    <property type="project" value="InterPro"/>
</dbReference>
<dbReference type="AlphaFoldDB" id="A0A090BVG5"/>
<dbReference type="KEGG" id="tig:THII_2519"/>
<evidence type="ECO:0000313" key="9">
    <source>
        <dbReference type="EMBL" id="BAP56816.1"/>
    </source>
</evidence>
<protein>
    <recommendedName>
        <fullName evidence="3">Protein PsiE</fullName>
    </recommendedName>
</protein>
<evidence type="ECO:0000256" key="4">
    <source>
        <dbReference type="ARBA" id="ARBA00022475"/>
    </source>
</evidence>
<dbReference type="PIRSF" id="PIRSF029598">
    <property type="entry name" value="PsiE"/>
    <property type="match status" value="1"/>
</dbReference>
<organism evidence="9 10">
    <name type="scientific">Thioploca ingrica</name>
    <dbReference type="NCBI Taxonomy" id="40754"/>
    <lineage>
        <taxon>Bacteria</taxon>
        <taxon>Pseudomonadati</taxon>
        <taxon>Pseudomonadota</taxon>
        <taxon>Gammaproteobacteria</taxon>
        <taxon>Thiotrichales</taxon>
        <taxon>Thiotrichaceae</taxon>
        <taxon>Thioploca</taxon>
    </lineage>
</organism>
<gene>
    <name evidence="9" type="ORF">THII_2519</name>
</gene>
<feature type="transmembrane region" description="Helical" evidence="8">
    <location>
        <begin position="25"/>
        <end position="45"/>
    </location>
</feature>
<reference evidence="9 10" key="1">
    <citation type="journal article" date="2014" name="ISME J.">
        <title>Ecophysiology of Thioploca ingrica as revealed by the complete genome sequence supplemented with proteomic evidence.</title>
        <authorList>
            <person name="Kojima H."/>
            <person name="Ogura Y."/>
            <person name="Yamamoto N."/>
            <person name="Togashi T."/>
            <person name="Mori H."/>
            <person name="Watanabe T."/>
            <person name="Nemoto F."/>
            <person name="Kurokawa K."/>
            <person name="Hayashi T."/>
            <person name="Fukui M."/>
        </authorList>
    </citation>
    <scope>NUCLEOTIDE SEQUENCE [LARGE SCALE GENOMIC DNA]</scope>
</reference>
<evidence type="ECO:0000256" key="2">
    <source>
        <dbReference type="ARBA" id="ARBA00005632"/>
    </source>
</evidence>
<accession>A0A090BVG5</accession>
<dbReference type="STRING" id="40754.THII_2519"/>
<dbReference type="Pfam" id="PF06146">
    <property type="entry name" value="PsiE"/>
    <property type="match status" value="1"/>
</dbReference>
<sequence length="135" mass="15368">MATKYRTPSPQLTQWVITILEYLEWLGLLIITLATLVAVGQEVYSMLVRLTVRLEDILILFIFLEILTMVGLYFTSGKLPIRYPLYIAIVAIARYITIGMKQMQGITIITLSSAILILVIAVFIIRYSPKDNLDE</sequence>
<dbReference type="GO" id="GO:0005886">
    <property type="term" value="C:plasma membrane"/>
    <property type="evidence" value="ECO:0007669"/>
    <property type="project" value="UniProtKB-SubCell"/>
</dbReference>
<comment type="similarity">
    <text evidence="2">Belongs to the PsiE family.</text>
</comment>
<evidence type="ECO:0000256" key="8">
    <source>
        <dbReference type="SAM" id="Phobius"/>
    </source>
</evidence>
<feature type="transmembrane region" description="Helical" evidence="8">
    <location>
        <begin position="57"/>
        <end position="75"/>
    </location>
</feature>
<dbReference type="PANTHER" id="PTHR37819">
    <property type="entry name" value="PROTEIN PSIE"/>
    <property type="match status" value="1"/>
</dbReference>
<feature type="transmembrane region" description="Helical" evidence="8">
    <location>
        <begin position="81"/>
        <end position="98"/>
    </location>
</feature>
<dbReference type="OrthoDB" id="9792470at2"/>
<evidence type="ECO:0000256" key="3">
    <source>
        <dbReference type="ARBA" id="ARBA00021903"/>
    </source>
</evidence>
<keyword evidence="5 8" id="KW-0812">Transmembrane</keyword>
<name>A0A090BVG5_9GAMM</name>
<keyword evidence="6 8" id="KW-1133">Transmembrane helix</keyword>
<dbReference type="InterPro" id="IPR009315">
    <property type="entry name" value="P_starv_induced_PsiE"/>
</dbReference>
<comment type="subcellular location">
    <subcellularLocation>
        <location evidence="1">Cell inner membrane</location>
        <topology evidence="1">Multi-pass membrane protein</topology>
    </subcellularLocation>
</comment>
<keyword evidence="10" id="KW-1185">Reference proteome</keyword>
<evidence type="ECO:0000256" key="6">
    <source>
        <dbReference type="ARBA" id="ARBA00022989"/>
    </source>
</evidence>
<evidence type="ECO:0000256" key="5">
    <source>
        <dbReference type="ARBA" id="ARBA00022692"/>
    </source>
</evidence>
<dbReference type="Proteomes" id="UP000031623">
    <property type="component" value="Chromosome"/>
</dbReference>
<keyword evidence="7 8" id="KW-0472">Membrane</keyword>
<dbReference type="HOGENOM" id="CLU_120472_1_0_6"/>
<dbReference type="PANTHER" id="PTHR37819:SF1">
    <property type="entry name" value="PROTEIN PSIE"/>
    <property type="match status" value="1"/>
</dbReference>
<keyword evidence="4" id="KW-1003">Cell membrane</keyword>
<proteinExistence type="inferred from homology"/>
<dbReference type="InterPro" id="IPR020948">
    <property type="entry name" value="P_starv_induced_PsiE-like"/>
</dbReference>
<evidence type="ECO:0000256" key="1">
    <source>
        <dbReference type="ARBA" id="ARBA00004429"/>
    </source>
</evidence>
<feature type="transmembrane region" description="Helical" evidence="8">
    <location>
        <begin position="105"/>
        <end position="125"/>
    </location>
</feature>
<evidence type="ECO:0000256" key="7">
    <source>
        <dbReference type="ARBA" id="ARBA00023136"/>
    </source>
</evidence>
<dbReference type="EMBL" id="AP014633">
    <property type="protein sequence ID" value="BAP56816.1"/>
    <property type="molecule type" value="Genomic_DNA"/>
</dbReference>
<evidence type="ECO:0000313" key="10">
    <source>
        <dbReference type="Proteomes" id="UP000031623"/>
    </source>
</evidence>